<dbReference type="InterPro" id="IPR052530">
    <property type="entry name" value="NAD(P)H_nitroreductase"/>
</dbReference>
<comment type="similarity">
    <text evidence="1 7">Belongs to the nitroreductase family.</text>
</comment>
<dbReference type="InterPro" id="IPR026021">
    <property type="entry name" value="YdjA-like"/>
</dbReference>
<feature type="binding site" evidence="8">
    <location>
        <position position="42"/>
    </location>
    <ligand>
        <name>FMN</name>
        <dbReference type="ChEBI" id="CHEBI:58210"/>
        <note>ligand shared between dimeric partners</note>
    </ligand>
</feature>
<gene>
    <name evidence="10" type="ORF">AVDCRST_MAG90-3309</name>
</gene>
<feature type="binding site" description="in other chain" evidence="8">
    <location>
        <begin position="11"/>
        <end position="13"/>
    </location>
    <ligand>
        <name>FMN</name>
        <dbReference type="ChEBI" id="CHEBI:58210"/>
        <note>ligand shared between dimeric partners</note>
    </ligand>
</feature>
<dbReference type="InterPro" id="IPR000415">
    <property type="entry name" value="Nitroreductase-like"/>
</dbReference>
<evidence type="ECO:0000256" key="5">
    <source>
        <dbReference type="ARBA" id="ARBA00023002"/>
    </source>
</evidence>
<evidence type="ECO:0000256" key="2">
    <source>
        <dbReference type="ARBA" id="ARBA00022630"/>
    </source>
</evidence>
<keyword evidence="4 7" id="KW-0521">NADP</keyword>
<feature type="domain" description="Nitroreductase" evidence="9">
    <location>
        <begin position="8"/>
        <end position="166"/>
    </location>
</feature>
<evidence type="ECO:0000256" key="8">
    <source>
        <dbReference type="PIRSR" id="PIRSR000232-1"/>
    </source>
</evidence>
<evidence type="ECO:0000256" key="4">
    <source>
        <dbReference type="ARBA" id="ARBA00022857"/>
    </source>
</evidence>
<evidence type="ECO:0000256" key="6">
    <source>
        <dbReference type="ARBA" id="ARBA00023027"/>
    </source>
</evidence>
<dbReference type="SUPFAM" id="SSF55469">
    <property type="entry name" value="FMN-dependent nitroreductase-like"/>
    <property type="match status" value="1"/>
</dbReference>
<feature type="binding site" description="in other chain" evidence="8">
    <location>
        <begin position="136"/>
        <end position="138"/>
    </location>
    <ligand>
        <name>FMN</name>
        <dbReference type="ChEBI" id="CHEBI:58210"/>
        <note>ligand shared between dimeric partners</note>
    </ligand>
</feature>
<sequence>MNETIHLLRRRRSVSPHMLIEPGPSPDEIETLLLIAARVPDHGRLAPWRFVLLEGQGRARIGDVIARAFCSDEPAAADDRVAVERNRLSRAPVVVAVVSRAKPHVKIPDWEQFLSAGAVCMNLVVAANAMGYGTSWLTEWYASDRRVLDALGLEPHERIAAFIHIGTPKEPPVERPRPVLADLVTRL</sequence>
<reference evidence="10" key="1">
    <citation type="submission" date="2020-02" db="EMBL/GenBank/DDBJ databases">
        <authorList>
            <person name="Meier V. D."/>
        </authorList>
    </citation>
    <scope>NUCLEOTIDE SEQUENCE</scope>
    <source>
        <strain evidence="10">AVDCRST_MAG90</strain>
    </source>
</reference>
<dbReference type="InterPro" id="IPR029479">
    <property type="entry name" value="Nitroreductase"/>
</dbReference>
<protein>
    <recommendedName>
        <fullName evidence="7">Putative NAD(P)H nitroreductase</fullName>
        <ecNumber evidence="7">1.-.-.-</ecNumber>
    </recommendedName>
</protein>
<evidence type="ECO:0000256" key="1">
    <source>
        <dbReference type="ARBA" id="ARBA00007118"/>
    </source>
</evidence>
<keyword evidence="3 7" id="KW-0288">FMN</keyword>
<name>A0A6J4MRL2_9HYPH</name>
<dbReference type="EC" id="1.-.-.-" evidence="7"/>
<dbReference type="Gene3D" id="3.40.109.10">
    <property type="entry name" value="NADH Oxidase"/>
    <property type="match status" value="1"/>
</dbReference>
<dbReference type="PIRSF" id="PIRSF000232">
    <property type="entry name" value="YdjA"/>
    <property type="match status" value="1"/>
</dbReference>
<feature type="binding site" evidence="8">
    <location>
        <position position="38"/>
    </location>
    <ligand>
        <name>FMN</name>
        <dbReference type="ChEBI" id="CHEBI:58210"/>
        <note>ligand shared between dimeric partners</note>
    </ligand>
</feature>
<dbReference type="CDD" id="cd02135">
    <property type="entry name" value="YdjA-like"/>
    <property type="match status" value="1"/>
</dbReference>
<evidence type="ECO:0000256" key="3">
    <source>
        <dbReference type="ARBA" id="ARBA00022643"/>
    </source>
</evidence>
<dbReference type="PANTHER" id="PTHR43821:SF1">
    <property type="entry name" value="NAD(P)H NITROREDUCTASE YDJA-RELATED"/>
    <property type="match status" value="1"/>
</dbReference>
<keyword evidence="6 7" id="KW-0520">NAD</keyword>
<evidence type="ECO:0000259" key="9">
    <source>
        <dbReference type="Pfam" id="PF00881"/>
    </source>
</evidence>
<dbReference type="GO" id="GO:0016491">
    <property type="term" value="F:oxidoreductase activity"/>
    <property type="evidence" value="ECO:0007669"/>
    <property type="project" value="UniProtKB-UniRule"/>
</dbReference>
<dbReference type="PANTHER" id="PTHR43821">
    <property type="entry name" value="NAD(P)H NITROREDUCTASE YDJA-RELATED"/>
    <property type="match status" value="1"/>
</dbReference>
<dbReference type="AlphaFoldDB" id="A0A6J4MRL2"/>
<accession>A0A6J4MRL2</accession>
<evidence type="ECO:0000313" key="10">
    <source>
        <dbReference type="EMBL" id="CAA9364623.1"/>
    </source>
</evidence>
<dbReference type="Pfam" id="PF00881">
    <property type="entry name" value="Nitroreductase"/>
    <property type="match status" value="1"/>
</dbReference>
<proteinExistence type="inferred from homology"/>
<keyword evidence="2 7" id="KW-0285">Flavoprotein</keyword>
<dbReference type="EMBL" id="CADCUC010000696">
    <property type="protein sequence ID" value="CAA9364623.1"/>
    <property type="molecule type" value="Genomic_DNA"/>
</dbReference>
<organism evidence="10">
    <name type="scientific">uncultured Microvirga sp</name>
    <dbReference type="NCBI Taxonomy" id="412392"/>
    <lineage>
        <taxon>Bacteria</taxon>
        <taxon>Pseudomonadati</taxon>
        <taxon>Pseudomonadota</taxon>
        <taxon>Alphaproteobacteria</taxon>
        <taxon>Hyphomicrobiales</taxon>
        <taxon>Methylobacteriaceae</taxon>
        <taxon>Microvirga</taxon>
        <taxon>environmental samples</taxon>
    </lineage>
</organism>
<comment type="cofactor">
    <cofactor evidence="8">
        <name>FMN</name>
        <dbReference type="ChEBI" id="CHEBI:58210"/>
    </cofactor>
    <text evidence="8">Binds 1 FMN per subunit.</text>
</comment>
<evidence type="ECO:0000256" key="7">
    <source>
        <dbReference type="PIRNR" id="PIRNR000232"/>
    </source>
</evidence>
<keyword evidence="5 7" id="KW-0560">Oxidoreductase</keyword>